<sequence length="90" mass="10025">MVGRQGRQYRTNHGTLRHQRPPVRITRRPAHPLRDVVFATSWLIFELPTAVLLAVFVGTGWLGYLQHAGTPAQPRSAVVVPAETAHQDGH</sequence>
<dbReference type="Proteomes" id="UP000683310">
    <property type="component" value="Chromosome"/>
</dbReference>
<protein>
    <submittedName>
        <fullName evidence="3">Uncharacterized protein</fullName>
    </submittedName>
</protein>
<dbReference type="RefSeq" id="WP_213555163.1">
    <property type="nucleotide sequence ID" value="NZ_JBHXAJ010000006.1"/>
</dbReference>
<name>A0ABX8CGP2_9NOCA</name>
<evidence type="ECO:0000256" key="2">
    <source>
        <dbReference type="SAM" id="Phobius"/>
    </source>
</evidence>
<organism evidence="3 4">
    <name type="scientific">Nocardia tengchongensis</name>
    <dbReference type="NCBI Taxonomy" id="2055889"/>
    <lineage>
        <taxon>Bacteria</taxon>
        <taxon>Bacillati</taxon>
        <taxon>Actinomycetota</taxon>
        <taxon>Actinomycetes</taxon>
        <taxon>Mycobacteriales</taxon>
        <taxon>Nocardiaceae</taxon>
        <taxon>Nocardia</taxon>
    </lineage>
</organism>
<dbReference type="EMBL" id="CP074371">
    <property type="protein sequence ID" value="QVI19127.1"/>
    <property type="molecule type" value="Genomic_DNA"/>
</dbReference>
<keyword evidence="2" id="KW-0812">Transmembrane</keyword>
<accession>A0ABX8CGP2</accession>
<evidence type="ECO:0000313" key="4">
    <source>
        <dbReference type="Proteomes" id="UP000683310"/>
    </source>
</evidence>
<evidence type="ECO:0000256" key="1">
    <source>
        <dbReference type="SAM" id="MobiDB-lite"/>
    </source>
</evidence>
<proteinExistence type="predicted"/>
<reference evidence="3 4" key="1">
    <citation type="submission" date="2021-04" db="EMBL/GenBank/DDBJ databases">
        <title>Nocardia tengchongensis.</title>
        <authorList>
            <person name="Zhuang k."/>
            <person name="Ran Y."/>
            <person name="Li W."/>
        </authorList>
    </citation>
    <scope>NUCLEOTIDE SEQUENCE [LARGE SCALE GENOMIC DNA]</scope>
    <source>
        <strain evidence="3 4">CFH S0057</strain>
    </source>
</reference>
<feature type="transmembrane region" description="Helical" evidence="2">
    <location>
        <begin position="36"/>
        <end position="57"/>
    </location>
</feature>
<keyword evidence="2" id="KW-0472">Membrane</keyword>
<keyword evidence="2" id="KW-1133">Transmembrane helix</keyword>
<keyword evidence="4" id="KW-1185">Reference proteome</keyword>
<feature type="region of interest" description="Disordered" evidence="1">
    <location>
        <begin position="1"/>
        <end position="23"/>
    </location>
</feature>
<gene>
    <name evidence="3" type="ORF">KHQ06_21980</name>
</gene>
<evidence type="ECO:0000313" key="3">
    <source>
        <dbReference type="EMBL" id="QVI19127.1"/>
    </source>
</evidence>